<gene>
    <name evidence="4" type="ordered locus">Niako_5331</name>
</gene>
<accession>G8TEY0</accession>
<reference evidence="4 5" key="1">
    <citation type="submission" date="2011-12" db="EMBL/GenBank/DDBJ databases">
        <title>The complete genome of Niastella koreensis GR20-10.</title>
        <authorList>
            <consortium name="US DOE Joint Genome Institute (JGI-PGF)"/>
            <person name="Lucas S."/>
            <person name="Han J."/>
            <person name="Lapidus A."/>
            <person name="Bruce D."/>
            <person name="Goodwin L."/>
            <person name="Pitluck S."/>
            <person name="Peters L."/>
            <person name="Kyrpides N."/>
            <person name="Mavromatis K."/>
            <person name="Ivanova N."/>
            <person name="Mikhailova N."/>
            <person name="Davenport K."/>
            <person name="Saunders E."/>
            <person name="Detter J.C."/>
            <person name="Tapia R."/>
            <person name="Han C."/>
            <person name="Land M."/>
            <person name="Hauser L."/>
            <person name="Markowitz V."/>
            <person name="Cheng J.-F."/>
            <person name="Hugenholtz P."/>
            <person name="Woyke T."/>
            <person name="Wu D."/>
            <person name="Tindall B."/>
            <person name="Pomrenke H."/>
            <person name="Brambilla E."/>
            <person name="Klenk H.-P."/>
            <person name="Eisen J.A."/>
        </authorList>
    </citation>
    <scope>NUCLEOTIDE SEQUENCE [LARGE SCALE GENOMIC DNA]</scope>
    <source>
        <strain evidence="5">DSM 17620 / KACC 11465 / NBRC 106392 / GR20-10</strain>
    </source>
</reference>
<keyword evidence="2" id="KW-1133">Transmembrane helix</keyword>
<dbReference type="AlphaFoldDB" id="G8TEY0"/>
<organism evidence="4 5">
    <name type="scientific">Niastella koreensis (strain DSM 17620 / KACC 11465 / NBRC 106392 / GR20-10)</name>
    <dbReference type="NCBI Taxonomy" id="700598"/>
    <lineage>
        <taxon>Bacteria</taxon>
        <taxon>Pseudomonadati</taxon>
        <taxon>Bacteroidota</taxon>
        <taxon>Chitinophagia</taxon>
        <taxon>Chitinophagales</taxon>
        <taxon>Chitinophagaceae</taxon>
        <taxon>Niastella</taxon>
    </lineage>
</organism>
<dbReference type="GO" id="GO:0005975">
    <property type="term" value="P:carbohydrate metabolic process"/>
    <property type="evidence" value="ECO:0007669"/>
    <property type="project" value="InterPro"/>
</dbReference>
<dbReference type="PANTHER" id="PTHR34216">
    <property type="match status" value="1"/>
</dbReference>
<dbReference type="CDD" id="cd10918">
    <property type="entry name" value="CE4_NodB_like_5s_6s"/>
    <property type="match status" value="1"/>
</dbReference>
<dbReference type="Proteomes" id="UP000005438">
    <property type="component" value="Chromosome"/>
</dbReference>
<dbReference type="HOGENOM" id="CLU_030024_2_2_10"/>
<dbReference type="GO" id="GO:0016810">
    <property type="term" value="F:hydrolase activity, acting on carbon-nitrogen (but not peptide) bonds"/>
    <property type="evidence" value="ECO:0007669"/>
    <property type="project" value="InterPro"/>
</dbReference>
<keyword evidence="2" id="KW-0472">Membrane</keyword>
<dbReference type="InterPro" id="IPR011330">
    <property type="entry name" value="Glyco_hydro/deAcase_b/a-brl"/>
</dbReference>
<dbReference type="STRING" id="700598.Niako_5331"/>
<dbReference type="Pfam" id="PF01522">
    <property type="entry name" value="Polysacc_deac_1"/>
    <property type="match status" value="1"/>
</dbReference>
<evidence type="ECO:0000256" key="1">
    <source>
        <dbReference type="ARBA" id="ARBA00022729"/>
    </source>
</evidence>
<dbReference type="EMBL" id="CP003178">
    <property type="protein sequence ID" value="AEW01568.1"/>
    <property type="molecule type" value="Genomic_DNA"/>
</dbReference>
<keyword evidence="2" id="KW-0812">Transmembrane</keyword>
<evidence type="ECO:0000313" key="4">
    <source>
        <dbReference type="EMBL" id="AEW01568.1"/>
    </source>
</evidence>
<dbReference type="Gene3D" id="3.20.20.370">
    <property type="entry name" value="Glycoside hydrolase/deacetylase"/>
    <property type="match status" value="1"/>
</dbReference>
<dbReference type="OrthoDB" id="9778320at2"/>
<evidence type="ECO:0000259" key="3">
    <source>
        <dbReference type="PROSITE" id="PS51677"/>
    </source>
</evidence>
<dbReference type="PROSITE" id="PS51677">
    <property type="entry name" value="NODB"/>
    <property type="match status" value="1"/>
</dbReference>
<proteinExistence type="predicted"/>
<evidence type="ECO:0000313" key="5">
    <source>
        <dbReference type="Proteomes" id="UP000005438"/>
    </source>
</evidence>
<dbReference type="PATRIC" id="fig|700598.3.peg.5456"/>
<dbReference type="KEGG" id="nko:Niako_5331"/>
<dbReference type="PANTHER" id="PTHR34216:SF7">
    <property type="entry name" value="POLY-BETA-1,6-N-ACETYL-D-GLUCOSAMINE N-DEACETYLASE"/>
    <property type="match status" value="1"/>
</dbReference>
<dbReference type="eggNOG" id="COG0726">
    <property type="taxonomic scope" value="Bacteria"/>
</dbReference>
<keyword evidence="1" id="KW-0732">Signal</keyword>
<sequence>MTYYLMIVYIIIVLVVVIAAIYIIKMGTAFGGFPVLNYHKINNGSEVDFLTVNTTELRRHFSYLNNKGYTTVFISDVLAHIEQKKPLPAKPVMITLDDGYRDNYTALYPVLKEYNIKANIFLVGGFIQSPDKKHLDPNPMGEFMQAQEAVEMSKDLVEFGLHTFSHQSYSKLSLPEIEADLKKTKARLQELGIPLQPCHAYTFGAYNQKDGNKRQAMFELLQQNDIRLAFRVSNWVDKLPLQNKYFISRIHVNGLFPLWKFKVALWGFIKIFNRIESLLK</sequence>
<feature type="domain" description="NodB homology" evidence="3">
    <location>
        <begin position="90"/>
        <end position="280"/>
    </location>
</feature>
<evidence type="ECO:0000256" key="2">
    <source>
        <dbReference type="SAM" id="Phobius"/>
    </source>
</evidence>
<dbReference type="InterPro" id="IPR051398">
    <property type="entry name" value="Polysacch_Deacetylase"/>
</dbReference>
<feature type="transmembrane region" description="Helical" evidence="2">
    <location>
        <begin position="6"/>
        <end position="24"/>
    </location>
</feature>
<dbReference type="InterPro" id="IPR002509">
    <property type="entry name" value="NODB_dom"/>
</dbReference>
<name>G8TEY0_NIAKG</name>
<dbReference type="SUPFAM" id="SSF88713">
    <property type="entry name" value="Glycoside hydrolase/deacetylase"/>
    <property type="match status" value="1"/>
</dbReference>
<protein>
    <submittedName>
        <fullName evidence="4">Polysaccharide deacetylase</fullName>
    </submittedName>
</protein>